<dbReference type="InterPro" id="IPR023577">
    <property type="entry name" value="CYTH_domain"/>
</dbReference>
<dbReference type="Proteomes" id="UP000269923">
    <property type="component" value="Unassembled WGS sequence"/>
</dbReference>
<dbReference type="CDD" id="cd07891">
    <property type="entry name" value="CYTH-like_CthTTM-like_1"/>
    <property type="match status" value="1"/>
</dbReference>
<comment type="caution">
    <text evidence="3">The sequence shown here is derived from an EMBL/GenBank/DDBJ whole genome shotgun (WGS) entry which is preliminary data.</text>
</comment>
<dbReference type="EMBL" id="RQYC01000010">
    <property type="protein sequence ID" value="RRD89834.1"/>
    <property type="molecule type" value="Genomic_DNA"/>
</dbReference>
<evidence type="ECO:0000313" key="4">
    <source>
        <dbReference type="Proteomes" id="UP000269923"/>
    </source>
</evidence>
<dbReference type="Gene3D" id="2.40.320.10">
    <property type="entry name" value="Hypothetical Protein Pfu-838710-001"/>
    <property type="match status" value="1"/>
</dbReference>
<evidence type="ECO:0000313" key="3">
    <source>
        <dbReference type="EMBL" id="RRD89834.1"/>
    </source>
</evidence>
<dbReference type="AlphaFoldDB" id="A0A3P2A379"/>
<dbReference type="PROSITE" id="PS51707">
    <property type="entry name" value="CYTH"/>
    <property type="match status" value="1"/>
</dbReference>
<dbReference type="InterPro" id="IPR012042">
    <property type="entry name" value="NeuTTM/CthTTM-like"/>
</dbReference>
<dbReference type="PANTHER" id="PTHR40114">
    <property type="entry name" value="SLR0698 PROTEIN"/>
    <property type="match status" value="1"/>
</dbReference>
<accession>A0A3P2A379</accession>
<evidence type="ECO:0000256" key="1">
    <source>
        <dbReference type="PIRSR" id="PIRSR016487-1"/>
    </source>
</evidence>
<dbReference type="STRING" id="1121352.GCA_000620925_00074"/>
<sequence>MHTLEIERRFLLADDSWRSSAGEPQRLYQGYISVEKERTVRVRIVGERAWLTLKGYVSDISRSEYEYPIPVADARAMLADLCLFTVEKNRYRVAHGGWVYEIDEFFGDNAPLVLAELELPAEDTPFVPPPWLGREITADGRFTNAYLSRHPYGTWSANGI</sequence>
<dbReference type="RefSeq" id="WP_124795182.1">
    <property type="nucleotide sequence ID" value="NZ_RQYC01000010.1"/>
</dbReference>
<evidence type="ECO:0000259" key="2">
    <source>
        <dbReference type="PROSITE" id="PS51707"/>
    </source>
</evidence>
<dbReference type="InterPro" id="IPR033469">
    <property type="entry name" value="CYTH-like_dom_sf"/>
</dbReference>
<feature type="active site" description="Proton acceptor" evidence="1">
    <location>
        <position position="31"/>
    </location>
</feature>
<organism evidence="3 4">
    <name type="scientific">Conchiformibius steedae</name>
    <dbReference type="NCBI Taxonomy" id="153493"/>
    <lineage>
        <taxon>Bacteria</taxon>
        <taxon>Pseudomonadati</taxon>
        <taxon>Pseudomonadota</taxon>
        <taxon>Betaproteobacteria</taxon>
        <taxon>Neisseriales</taxon>
        <taxon>Neisseriaceae</taxon>
        <taxon>Conchiformibius</taxon>
    </lineage>
</organism>
<dbReference type="Pfam" id="PF01928">
    <property type="entry name" value="CYTH"/>
    <property type="match status" value="1"/>
</dbReference>
<feature type="domain" description="CYTH" evidence="2">
    <location>
        <begin position="3"/>
        <end position="149"/>
    </location>
</feature>
<reference evidence="3 4" key="1">
    <citation type="submission" date="2018-11" db="EMBL/GenBank/DDBJ databases">
        <title>Genomes From Bacteria Associated with the Canine Oral Cavity: a Test Case for Automated Genome-Based Taxonomic Assignment.</title>
        <authorList>
            <person name="Coil D.A."/>
            <person name="Jospin G."/>
            <person name="Darling A.E."/>
            <person name="Wallis C."/>
            <person name="Davis I.J."/>
            <person name="Harris S."/>
            <person name="Eisen J.A."/>
            <person name="Holcombe L.J."/>
            <person name="O'Flynn C."/>
        </authorList>
    </citation>
    <scope>NUCLEOTIDE SEQUENCE [LARGE SCALE GENOMIC DNA]</scope>
    <source>
        <strain evidence="3 4">COT-280</strain>
    </source>
</reference>
<dbReference type="OrthoDB" id="9805588at2"/>
<keyword evidence="4" id="KW-1185">Reference proteome</keyword>
<dbReference type="PIRSF" id="PIRSF016487">
    <property type="entry name" value="CYTH_UCP016487"/>
    <property type="match status" value="1"/>
</dbReference>
<protein>
    <submittedName>
        <fullName evidence="3">CYTH domain-containing protein</fullName>
    </submittedName>
</protein>
<gene>
    <name evidence="3" type="ORF">EII21_07285</name>
</gene>
<name>A0A3P2A379_9NEIS</name>
<dbReference type="SMART" id="SM01118">
    <property type="entry name" value="CYTH"/>
    <property type="match status" value="1"/>
</dbReference>
<proteinExistence type="predicted"/>
<dbReference type="PANTHER" id="PTHR40114:SF1">
    <property type="entry name" value="SLR0698 PROTEIN"/>
    <property type="match status" value="1"/>
</dbReference>
<dbReference type="SUPFAM" id="SSF55154">
    <property type="entry name" value="CYTH-like phosphatases"/>
    <property type="match status" value="1"/>
</dbReference>